<dbReference type="EMBL" id="RBZV01000008">
    <property type="protein sequence ID" value="RKP45981.1"/>
    <property type="molecule type" value="Genomic_DNA"/>
</dbReference>
<dbReference type="Gene3D" id="3.30.160.100">
    <property type="entry name" value="Ribosome hibernation promotion factor-like"/>
    <property type="match status" value="1"/>
</dbReference>
<evidence type="ECO:0000313" key="2">
    <source>
        <dbReference type="Proteomes" id="UP000280434"/>
    </source>
</evidence>
<comment type="caution">
    <text evidence="1">The sequence shown here is derived from an EMBL/GenBank/DDBJ whole genome shotgun (WGS) entry which is preliminary data.</text>
</comment>
<proteinExistence type="predicted"/>
<protein>
    <recommendedName>
        <fullName evidence="3">Metal ABC transporter ATPase</fullName>
    </recommendedName>
</protein>
<gene>
    <name evidence="1" type="ORF">D7S89_18555</name>
</gene>
<dbReference type="Proteomes" id="UP000280434">
    <property type="component" value="Unassembled WGS sequence"/>
</dbReference>
<evidence type="ECO:0000313" key="1">
    <source>
        <dbReference type="EMBL" id="RKP45981.1"/>
    </source>
</evidence>
<evidence type="ECO:0008006" key="3">
    <source>
        <dbReference type="Google" id="ProtNLM"/>
    </source>
</evidence>
<dbReference type="AlphaFoldDB" id="A0A494X8P2"/>
<reference evidence="1 2" key="1">
    <citation type="submission" date="2018-10" db="EMBL/GenBank/DDBJ databases">
        <title>Paraburkholderia sp. 7MK8-2, isolated from soil.</title>
        <authorList>
            <person name="Gao Z.-H."/>
            <person name="Qiu L.-H."/>
        </authorList>
    </citation>
    <scope>NUCLEOTIDE SEQUENCE [LARGE SCALE GENOMIC DNA]</scope>
    <source>
        <strain evidence="1 2">7MK8-2</strain>
    </source>
</reference>
<organism evidence="1 2">
    <name type="scientific">Trinickia fusca</name>
    <dbReference type="NCBI Taxonomy" id="2419777"/>
    <lineage>
        <taxon>Bacteria</taxon>
        <taxon>Pseudomonadati</taxon>
        <taxon>Pseudomonadota</taxon>
        <taxon>Betaproteobacteria</taxon>
        <taxon>Burkholderiales</taxon>
        <taxon>Burkholderiaceae</taxon>
        <taxon>Trinickia</taxon>
    </lineage>
</organism>
<name>A0A494X8P2_9BURK</name>
<sequence>MGIGMQIVYFGFAGAAPIEAEAAVQLLRLERFATSISGCHLAIEAMDDARGRRYDARLDLITRNNDLVPMPHFTNADPEAAVRAAFDCAERALTNSRGDAAQLLH</sequence>
<dbReference type="InterPro" id="IPR036567">
    <property type="entry name" value="RHF-like"/>
</dbReference>
<keyword evidence="2" id="KW-1185">Reference proteome</keyword>
<accession>A0A494X8P2</accession>
<dbReference type="OrthoDB" id="9132248at2"/>